<comment type="caution">
    <text evidence="1">The sequence shown here is derived from an EMBL/GenBank/DDBJ whole genome shotgun (WGS) entry which is preliminary data.</text>
</comment>
<name>A0A645ADS7_9ZZZZ</name>
<dbReference type="EMBL" id="VSSQ01012338">
    <property type="protein sequence ID" value="MPM48993.1"/>
    <property type="molecule type" value="Genomic_DNA"/>
</dbReference>
<organism evidence="1">
    <name type="scientific">bioreactor metagenome</name>
    <dbReference type="NCBI Taxonomy" id="1076179"/>
    <lineage>
        <taxon>unclassified sequences</taxon>
        <taxon>metagenomes</taxon>
        <taxon>ecological metagenomes</taxon>
    </lineage>
</organism>
<accession>A0A645ADS7</accession>
<gene>
    <name evidence="1" type="ORF">SDC9_95720</name>
</gene>
<evidence type="ECO:0000313" key="1">
    <source>
        <dbReference type="EMBL" id="MPM48993.1"/>
    </source>
</evidence>
<protein>
    <submittedName>
        <fullName evidence="1">Uncharacterized protein</fullName>
    </submittedName>
</protein>
<proteinExistence type="predicted"/>
<sequence length="378" mass="39927">MDALSQLFLLGAELPQNQDGGVELGIPLGLLHQGLGLGRAGDDAVKGKGSGKAQAHQLLALLGRVKLQLLPFGDGDNGPGHLFIQKHGGYRGQKQGRPLPQPQGIQLLSLGKHGRQRLTVQRIQKFPYWTAHGLLCSRAQHLLGRVVDVMNDSPRVDLHQAADGIVQNGLELSGGALLLVHGIGHVFGDPAGLGDALRAGGDEHGGNLLLGGIAAHYVAADDDVHAVGLGAGYGVGHLLKALDEIGAQTNAQQLVQAGNIAKHILKAHHRNGGSGLTGEIFRLGDKQRHLLPGELNFHQGNGGAALEQHGLNAAGDDDFRAGLDHLLRPFQYRGGVDGVNGHYIQLMPLGDFTRGNEHVVARQQNCDARHEASSLRML</sequence>
<dbReference type="AlphaFoldDB" id="A0A645ADS7"/>
<reference evidence="1" key="1">
    <citation type="submission" date="2019-08" db="EMBL/GenBank/DDBJ databases">
        <authorList>
            <person name="Kucharzyk K."/>
            <person name="Murdoch R.W."/>
            <person name="Higgins S."/>
            <person name="Loffler F."/>
        </authorList>
    </citation>
    <scope>NUCLEOTIDE SEQUENCE</scope>
</reference>